<dbReference type="Pfam" id="PF07690">
    <property type="entry name" value="MFS_1"/>
    <property type="match status" value="1"/>
</dbReference>
<feature type="region of interest" description="Disordered" evidence="6">
    <location>
        <begin position="1"/>
        <end position="25"/>
    </location>
</feature>
<evidence type="ECO:0000256" key="4">
    <source>
        <dbReference type="ARBA" id="ARBA00023136"/>
    </source>
</evidence>
<feature type="transmembrane region" description="Helical" evidence="7">
    <location>
        <begin position="275"/>
        <end position="295"/>
    </location>
</feature>
<organism evidence="9 10">
    <name type="scientific">Thelonectria olida</name>
    <dbReference type="NCBI Taxonomy" id="1576542"/>
    <lineage>
        <taxon>Eukaryota</taxon>
        <taxon>Fungi</taxon>
        <taxon>Dikarya</taxon>
        <taxon>Ascomycota</taxon>
        <taxon>Pezizomycotina</taxon>
        <taxon>Sordariomycetes</taxon>
        <taxon>Hypocreomycetidae</taxon>
        <taxon>Hypocreales</taxon>
        <taxon>Nectriaceae</taxon>
        <taxon>Thelonectria</taxon>
    </lineage>
</organism>
<evidence type="ECO:0000313" key="9">
    <source>
        <dbReference type="EMBL" id="KAH6891504.1"/>
    </source>
</evidence>
<evidence type="ECO:0000313" key="10">
    <source>
        <dbReference type="Proteomes" id="UP000777438"/>
    </source>
</evidence>
<dbReference type="EMBL" id="JAGPYM010000008">
    <property type="protein sequence ID" value="KAH6891504.1"/>
    <property type="molecule type" value="Genomic_DNA"/>
</dbReference>
<feature type="transmembrane region" description="Helical" evidence="7">
    <location>
        <begin position="162"/>
        <end position="185"/>
    </location>
</feature>
<dbReference type="PANTHER" id="PTHR23502:SF160">
    <property type="entry name" value="MAJOR FACILITATOR SUPERFAMILY (MFS) PROFILE DOMAIN-CONTAINING PROTEIN-RELATED"/>
    <property type="match status" value="1"/>
</dbReference>
<dbReference type="OrthoDB" id="2585655at2759"/>
<feature type="transmembrane region" description="Helical" evidence="7">
    <location>
        <begin position="36"/>
        <end position="58"/>
    </location>
</feature>
<feature type="transmembrane region" description="Helical" evidence="7">
    <location>
        <begin position="191"/>
        <end position="211"/>
    </location>
</feature>
<keyword evidence="2 7" id="KW-0812">Transmembrane</keyword>
<keyword evidence="5" id="KW-0325">Glycoprotein</keyword>
<dbReference type="InterPro" id="IPR011701">
    <property type="entry name" value="MFS"/>
</dbReference>
<dbReference type="GO" id="GO:0022857">
    <property type="term" value="F:transmembrane transporter activity"/>
    <property type="evidence" value="ECO:0007669"/>
    <property type="project" value="InterPro"/>
</dbReference>
<comment type="caution">
    <text evidence="9">The sequence shown here is derived from an EMBL/GenBank/DDBJ whole genome shotgun (WGS) entry which is preliminary data.</text>
</comment>
<feature type="non-terminal residue" evidence="9">
    <location>
        <position position="300"/>
    </location>
</feature>
<proteinExistence type="predicted"/>
<dbReference type="PANTHER" id="PTHR23502">
    <property type="entry name" value="MAJOR FACILITATOR SUPERFAMILY"/>
    <property type="match status" value="1"/>
</dbReference>
<reference evidence="9 10" key="1">
    <citation type="journal article" date="2021" name="Nat. Commun.">
        <title>Genetic determinants of endophytism in the Arabidopsis root mycobiome.</title>
        <authorList>
            <person name="Mesny F."/>
            <person name="Miyauchi S."/>
            <person name="Thiergart T."/>
            <person name="Pickel B."/>
            <person name="Atanasova L."/>
            <person name="Karlsson M."/>
            <person name="Huettel B."/>
            <person name="Barry K.W."/>
            <person name="Haridas S."/>
            <person name="Chen C."/>
            <person name="Bauer D."/>
            <person name="Andreopoulos W."/>
            <person name="Pangilinan J."/>
            <person name="LaButti K."/>
            <person name="Riley R."/>
            <person name="Lipzen A."/>
            <person name="Clum A."/>
            <person name="Drula E."/>
            <person name="Henrissat B."/>
            <person name="Kohler A."/>
            <person name="Grigoriev I.V."/>
            <person name="Martin F.M."/>
            <person name="Hacquard S."/>
        </authorList>
    </citation>
    <scope>NUCLEOTIDE SEQUENCE [LARGE SCALE GENOMIC DNA]</scope>
    <source>
        <strain evidence="9 10">MPI-CAGE-CH-0241</strain>
    </source>
</reference>
<feature type="compositionally biased region" description="Acidic residues" evidence="6">
    <location>
        <begin position="227"/>
        <end position="239"/>
    </location>
</feature>
<feature type="domain" description="Major facilitator superfamily (MFS) profile" evidence="8">
    <location>
        <begin position="35"/>
        <end position="300"/>
    </location>
</feature>
<keyword evidence="4 7" id="KW-0472">Membrane</keyword>
<dbReference type="GO" id="GO:0005886">
    <property type="term" value="C:plasma membrane"/>
    <property type="evidence" value="ECO:0007669"/>
    <property type="project" value="TreeGrafter"/>
</dbReference>
<accession>A0A9P9AQP6</accession>
<dbReference type="InterPro" id="IPR020846">
    <property type="entry name" value="MFS_dom"/>
</dbReference>
<evidence type="ECO:0000256" key="1">
    <source>
        <dbReference type="ARBA" id="ARBA00004141"/>
    </source>
</evidence>
<feature type="transmembrane region" description="Helical" evidence="7">
    <location>
        <begin position="78"/>
        <end position="95"/>
    </location>
</feature>
<keyword evidence="10" id="KW-1185">Reference proteome</keyword>
<sequence>VTISDDRNTAYGLSLVPTPSEDPNDPLNWTRRKKNAILFLVSAYSFLANGALLGPSVYVNYLAELFRNRPVRHLSSSRTPNLLFGFGSLIFVPLYHKVGRRLVMLLSIILYCAGLLGCALSSSYSVLMGFRILHAFASSVCEALPAQAVADVFFLHERGKALGWYTSALTTGTLSATAASYMLSSGLSNNLFVWIEFAIGCVLFLGTLVFFEETMYLDRRPLPSERQDEDNPDKDEDQPTTERMEVRLEESTSVPPRKPFTQQLKVIDKLDPNTFVFLMMARSFTYFLVPPVFWVCSTYG</sequence>
<evidence type="ECO:0000256" key="3">
    <source>
        <dbReference type="ARBA" id="ARBA00022989"/>
    </source>
</evidence>
<evidence type="ECO:0000256" key="7">
    <source>
        <dbReference type="SAM" id="Phobius"/>
    </source>
</evidence>
<comment type="subcellular location">
    <subcellularLocation>
        <location evidence="1">Membrane</location>
        <topology evidence="1">Multi-pass membrane protein</topology>
    </subcellularLocation>
</comment>
<feature type="transmembrane region" description="Helical" evidence="7">
    <location>
        <begin position="102"/>
        <end position="126"/>
    </location>
</feature>
<feature type="region of interest" description="Disordered" evidence="6">
    <location>
        <begin position="222"/>
        <end position="257"/>
    </location>
</feature>
<protein>
    <submittedName>
        <fullName evidence="9">Major facilitator superfamily domain-containing protein</fullName>
    </submittedName>
</protein>
<keyword evidence="3 7" id="KW-1133">Transmembrane helix</keyword>
<dbReference type="Proteomes" id="UP000777438">
    <property type="component" value="Unassembled WGS sequence"/>
</dbReference>
<evidence type="ECO:0000256" key="5">
    <source>
        <dbReference type="ARBA" id="ARBA00023180"/>
    </source>
</evidence>
<feature type="compositionally biased region" description="Basic and acidic residues" evidence="6">
    <location>
        <begin position="240"/>
        <end position="250"/>
    </location>
</feature>
<gene>
    <name evidence="9" type="ORF">B0T10DRAFT_380094</name>
</gene>
<name>A0A9P9AQP6_9HYPO</name>
<dbReference type="SUPFAM" id="SSF103473">
    <property type="entry name" value="MFS general substrate transporter"/>
    <property type="match status" value="1"/>
</dbReference>
<evidence type="ECO:0000256" key="2">
    <source>
        <dbReference type="ARBA" id="ARBA00022692"/>
    </source>
</evidence>
<dbReference type="PROSITE" id="PS50850">
    <property type="entry name" value="MFS"/>
    <property type="match status" value="1"/>
</dbReference>
<dbReference type="AlphaFoldDB" id="A0A9P9AQP6"/>
<evidence type="ECO:0000256" key="6">
    <source>
        <dbReference type="SAM" id="MobiDB-lite"/>
    </source>
</evidence>
<evidence type="ECO:0000259" key="8">
    <source>
        <dbReference type="PROSITE" id="PS50850"/>
    </source>
</evidence>
<dbReference type="Gene3D" id="1.20.1250.20">
    <property type="entry name" value="MFS general substrate transporter like domains"/>
    <property type="match status" value="1"/>
</dbReference>
<feature type="non-terminal residue" evidence="9">
    <location>
        <position position="1"/>
    </location>
</feature>
<dbReference type="InterPro" id="IPR036259">
    <property type="entry name" value="MFS_trans_sf"/>
</dbReference>